<dbReference type="OrthoDB" id="1821221at2"/>
<dbReference type="Pfam" id="PF19528">
    <property type="entry name" value="DUF6056"/>
    <property type="match status" value="1"/>
</dbReference>
<keyword evidence="3" id="KW-1185">Reference proteome</keyword>
<keyword evidence="1" id="KW-1133">Transmembrane helix</keyword>
<comment type="caution">
    <text evidence="2">The sequence shown here is derived from an EMBL/GenBank/DDBJ whole genome shotgun (WGS) entry which is preliminary data.</text>
</comment>
<dbReference type="RefSeq" id="WP_146137246.1">
    <property type="nucleotide sequence ID" value="NZ_PYAT01000004.1"/>
</dbReference>
<keyword evidence="1" id="KW-0472">Membrane</keyword>
<feature type="transmembrane region" description="Helical" evidence="1">
    <location>
        <begin position="263"/>
        <end position="283"/>
    </location>
</feature>
<reference evidence="2 3" key="1">
    <citation type="submission" date="2018-03" db="EMBL/GenBank/DDBJ databases">
        <title>Genomic Encyclopedia of Type Strains, Phase III (KMG-III): the genomes of soil and plant-associated and newly described type strains.</title>
        <authorList>
            <person name="Whitman W."/>
        </authorList>
    </citation>
    <scope>NUCLEOTIDE SEQUENCE [LARGE SCALE GENOMIC DNA]</scope>
    <source>
        <strain evidence="2 3">CGMCC 1.12259</strain>
    </source>
</reference>
<feature type="transmembrane region" description="Helical" evidence="1">
    <location>
        <begin position="333"/>
        <end position="351"/>
    </location>
</feature>
<dbReference type="AlphaFoldDB" id="A0A2P8H376"/>
<name>A0A2P8H376_9BACL</name>
<gene>
    <name evidence="2" type="ORF">B0H99_104127</name>
</gene>
<feature type="transmembrane region" description="Helical" evidence="1">
    <location>
        <begin position="181"/>
        <end position="196"/>
    </location>
</feature>
<feature type="transmembrane region" description="Helical" evidence="1">
    <location>
        <begin position="295"/>
        <end position="313"/>
    </location>
</feature>
<dbReference type="Proteomes" id="UP000242682">
    <property type="component" value="Unassembled WGS sequence"/>
</dbReference>
<feature type="transmembrane region" description="Helical" evidence="1">
    <location>
        <begin position="360"/>
        <end position="380"/>
    </location>
</feature>
<dbReference type="InterPro" id="IPR045691">
    <property type="entry name" value="DUF6056"/>
</dbReference>
<evidence type="ECO:0008006" key="4">
    <source>
        <dbReference type="Google" id="ProtNLM"/>
    </source>
</evidence>
<feature type="transmembrane region" description="Helical" evidence="1">
    <location>
        <begin position="12"/>
        <end position="29"/>
    </location>
</feature>
<accession>A0A2P8H376</accession>
<evidence type="ECO:0000313" key="2">
    <source>
        <dbReference type="EMBL" id="PSL40665.1"/>
    </source>
</evidence>
<protein>
    <recommendedName>
        <fullName evidence="4">Glucosyltransferase GtrII-like protein</fullName>
    </recommendedName>
</protein>
<proteinExistence type="predicted"/>
<dbReference type="EMBL" id="PYAT01000004">
    <property type="protein sequence ID" value="PSL40665.1"/>
    <property type="molecule type" value="Genomic_DNA"/>
</dbReference>
<evidence type="ECO:0000256" key="1">
    <source>
        <dbReference type="SAM" id="Phobius"/>
    </source>
</evidence>
<feature type="transmembrane region" description="Helical" evidence="1">
    <location>
        <begin position="416"/>
        <end position="435"/>
    </location>
</feature>
<evidence type="ECO:0000313" key="3">
    <source>
        <dbReference type="Proteomes" id="UP000242682"/>
    </source>
</evidence>
<feature type="transmembrane region" description="Helical" evidence="1">
    <location>
        <begin position="101"/>
        <end position="119"/>
    </location>
</feature>
<sequence length="508" mass="58998">MERLQKNRIRKKHWLSFFAVYVFFLFISFNTPLTGDDWTWGTDIGKQRFINNFNDYNGRYLSNIFELILVRFDAIRYLTIAFFSTLLVILIGKITNHNGNIVSLLFSFLLITLMPVKIFAQTLGWAAGFINYVPSVALLLVYLYLNRNIYGEEAPVFSKKLWILMIPLGLSTQLIVEHVTIFAVVTAVWVIIYTYLKHKKVYLVHISYMISVLLGSIVMFTNSAYLKVLTGSDAYRTVENEATANMGLFEKIYYVYSESIYKFLFLQNSFLIIIISLLLLILILRFKTEKTSIRYVAKPLLIFVNALTMAYLLVITRSLKPNFLGQYTNDFEAILSILFVISVFGAIVLFVKDHSYKTRLIYYLAAIVFLVAPFVFITPFGPRCVFASYIFMILLSLELLAYLLQEKQVISSYVRYSLVPLVAVAVIFLAFVFSMNGITSRERLVNLQEKVAEGEQKIDLVELPFPQFHWMPSPKPKMYHTKTFKMFYDIPKETELNIIPFEKWDKKE</sequence>
<feature type="transmembrane region" description="Helical" evidence="1">
    <location>
        <begin position="386"/>
        <end position="404"/>
    </location>
</feature>
<keyword evidence="1" id="KW-0812">Transmembrane</keyword>
<feature type="transmembrane region" description="Helical" evidence="1">
    <location>
        <begin position="208"/>
        <end position="226"/>
    </location>
</feature>
<feature type="transmembrane region" description="Helical" evidence="1">
    <location>
        <begin position="74"/>
        <end position="94"/>
    </location>
</feature>
<organism evidence="2 3">
    <name type="scientific">Planomicrobium soli</name>
    <dbReference type="NCBI Taxonomy" id="1176648"/>
    <lineage>
        <taxon>Bacteria</taxon>
        <taxon>Bacillati</taxon>
        <taxon>Bacillota</taxon>
        <taxon>Bacilli</taxon>
        <taxon>Bacillales</taxon>
        <taxon>Caryophanaceae</taxon>
        <taxon>Planomicrobium</taxon>
    </lineage>
</organism>